<dbReference type="AlphaFoldDB" id="T1J451"/>
<keyword evidence="3" id="KW-1185">Reference proteome</keyword>
<evidence type="ECO:0000256" key="1">
    <source>
        <dbReference type="SAM" id="SignalP"/>
    </source>
</evidence>
<dbReference type="HOGENOM" id="CLU_1847625_0_0_1"/>
<dbReference type="EnsemblMetazoa" id="SMAR008381-RA">
    <property type="protein sequence ID" value="SMAR008381-PA"/>
    <property type="gene ID" value="SMAR008381"/>
</dbReference>
<evidence type="ECO:0000313" key="3">
    <source>
        <dbReference type="Proteomes" id="UP000014500"/>
    </source>
</evidence>
<dbReference type="EMBL" id="JH431837">
    <property type="status" value="NOT_ANNOTATED_CDS"/>
    <property type="molecule type" value="Genomic_DNA"/>
</dbReference>
<accession>T1J451</accession>
<dbReference type="Proteomes" id="UP000014500">
    <property type="component" value="Unassembled WGS sequence"/>
</dbReference>
<reference evidence="2" key="2">
    <citation type="submission" date="2015-02" db="UniProtKB">
        <authorList>
            <consortium name="EnsemblMetazoa"/>
        </authorList>
    </citation>
    <scope>IDENTIFICATION</scope>
</reference>
<dbReference type="OMA" id="NAHARIY"/>
<sequence length="139" mass="15657">MKCFILSAVLLSIAMFRCEDEIEPFCRCTVVLIGDNKIIEEYEIPVNLPHDDCDDHGCGEKCRVAVNKWTNNGDLNAKPEELSGLSVGDFGCKLFGMDIENAHARIYATACNQPNKILTFFNFKQKFCCRNGKHEDKCA</sequence>
<organism evidence="2 3">
    <name type="scientific">Strigamia maritima</name>
    <name type="common">European centipede</name>
    <name type="synonym">Geophilus maritimus</name>
    <dbReference type="NCBI Taxonomy" id="126957"/>
    <lineage>
        <taxon>Eukaryota</taxon>
        <taxon>Metazoa</taxon>
        <taxon>Ecdysozoa</taxon>
        <taxon>Arthropoda</taxon>
        <taxon>Myriapoda</taxon>
        <taxon>Chilopoda</taxon>
        <taxon>Pleurostigmophora</taxon>
        <taxon>Geophilomorpha</taxon>
        <taxon>Linotaeniidae</taxon>
        <taxon>Strigamia</taxon>
    </lineage>
</organism>
<proteinExistence type="predicted"/>
<keyword evidence="1" id="KW-0732">Signal</keyword>
<name>T1J451_STRMM</name>
<feature type="chain" id="PRO_5004579870" evidence="1">
    <location>
        <begin position="19"/>
        <end position="139"/>
    </location>
</feature>
<reference evidence="3" key="1">
    <citation type="submission" date="2011-05" db="EMBL/GenBank/DDBJ databases">
        <authorList>
            <person name="Richards S.R."/>
            <person name="Qu J."/>
            <person name="Jiang H."/>
            <person name="Jhangiani S.N."/>
            <person name="Agravi P."/>
            <person name="Goodspeed R."/>
            <person name="Gross S."/>
            <person name="Mandapat C."/>
            <person name="Jackson L."/>
            <person name="Mathew T."/>
            <person name="Pu L."/>
            <person name="Thornton R."/>
            <person name="Saada N."/>
            <person name="Wilczek-Boney K.B."/>
            <person name="Lee S."/>
            <person name="Kovar C."/>
            <person name="Wu Y."/>
            <person name="Scherer S.E."/>
            <person name="Worley K.C."/>
            <person name="Muzny D.M."/>
            <person name="Gibbs R."/>
        </authorList>
    </citation>
    <scope>NUCLEOTIDE SEQUENCE</scope>
    <source>
        <strain evidence="3">Brora</strain>
    </source>
</reference>
<evidence type="ECO:0000313" key="2">
    <source>
        <dbReference type="EnsemblMetazoa" id="SMAR008381-PA"/>
    </source>
</evidence>
<feature type="signal peptide" evidence="1">
    <location>
        <begin position="1"/>
        <end position="18"/>
    </location>
</feature>
<protein>
    <submittedName>
        <fullName evidence="2">Uncharacterized protein</fullName>
    </submittedName>
</protein>